<dbReference type="Gene3D" id="1.10.150.240">
    <property type="entry name" value="Putative phosphatase, domain 2"/>
    <property type="match status" value="1"/>
</dbReference>
<dbReference type="GO" id="GO:0000027">
    <property type="term" value="P:ribosomal large subunit assembly"/>
    <property type="evidence" value="ECO:0007669"/>
    <property type="project" value="TreeGrafter"/>
</dbReference>
<keyword evidence="3" id="KW-0963">Cytoplasm</keyword>
<evidence type="ECO:0000313" key="8">
    <source>
        <dbReference type="EMBL" id="KAE8143236.1"/>
    </source>
</evidence>
<evidence type="ECO:0000259" key="7">
    <source>
        <dbReference type="Pfam" id="PF14204"/>
    </source>
</evidence>
<dbReference type="Gene3D" id="3.30.420.100">
    <property type="match status" value="1"/>
</dbReference>
<dbReference type="SUPFAM" id="SSF56784">
    <property type="entry name" value="HAD-like"/>
    <property type="match status" value="1"/>
</dbReference>
<dbReference type="SFLD" id="SFLDS00003">
    <property type="entry name" value="Haloacid_Dehalogenase"/>
    <property type="match status" value="1"/>
</dbReference>
<gene>
    <name evidence="8" type="ORF">BDV38DRAFT_267228</name>
</gene>
<dbReference type="Gene3D" id="3.40.50.1000">
    <property type="entry name" value="HAD superfamily/HAD-like"/>
    <property type="match status" value="1"/>
</dbReference>
<evidence type="ECO:0000256" key="6">
    <source>
        <dbReference type="SAM" id="MobiDB-lite"/>
    </source>
</evidence>
<dbReference type="NCBIfam" id="TIGR01509">
    <property type="entry name" value="HAD-SF-IA-v3"/>
    <property type="match status" value="1"/>
</dbReference>
<organism evidence="8 9">
    <name type="scientific">Aspergillus pseudotamarii</name>
    <dbReference type="NCBI Taxonomy" id="132259"/>
    <lineage>
        <taxon>Eukaryota</taxon>
        <taxon>Fungi</taxon>
        <taxon>Dikarya</taxon>
        <taxon>Ascomycota</taxon>
        <taxon>Pezizomycotina</taxon>
        <taxon>Eurotiomycetes</taxon>
        <taxon>Eurotiomycetidae</taxon>
        <taxon>Eurotiales</taxon>
        <taxon>Aspergillaceae</taxon>
        <taxon>Aspergillus</taxon>
        <taxon>Aspergillus subgen. Circumdati</taxon>
    </lineage>
</organism>
<evidence type="ECO:0000256" key="3">
    <source>
        <dbReference type="ARBA" id="ARBA00022490"/>
    </source>
</evidence>
<dbReference type="InterPro" id="IPR023214">
    <property type="entry name" value="HAD_sf"/>
</dbReference>
<dbReference type="GeneID" id="43640761"/>
<name>A0A5N6TAB7_ASPPS</name>
<dbReference type="InterPro" id="IPR023198">
    <property type="entry name" value="PGP-like_dom2"/>
</dbReference>
<dbReference type="GO" id="GO:0008097">
    <property type="term" value="F:5S rRNA binding"/>
    <property type="evidence" value="ECO:0007669"/>
    <property type="project" value="InterPro"/>
</dbReference>
<dbReference type="PANTHER" id="PTHR23410">
    <property type="entry name" value="RIBOSOMAL PROTEIN L5-RELATED"/>
    <property type="match status" value="1"/>
</dbReference>
<keyword evidence="9" id="KW-1185">Reference proteome</keyword>
<evidence type="ECO:0000256" key="4">
    <source>
        <dbReference type="ARBA" id="ARBA00022980"/>
    </source>
</evidence>
<comment type="subcellular location">
    <subcellularLocation>
        <location evidence="1">Cytoplasm</location>
    </subcellularLocation>
</comment>
<dbReference type="PANTHER" id="PTHR23410:SF12">
    <property type="entry name" value="LARGE RIBOSOMAL SUBUNIT PROTEIN UL18"/>
    <property type="match status" value="1"/>
</dbReference>
<evidence type="ECO:0000256" key="2">
    <source>
        <dbReference type="ARBA" id="ARBA00007116"/>
    </source>
</evidence>
<accession>A0A5N6TAB7</accession>
<evidence type="ECO:0000256" key="1">
    <source>
        <dbReference type="ARBA" id="ARBA00004496"/>
    </source>
</evidence>
<dbReference type="InterPro" id="IPR057268">
    <property type="entry name" value="Ribosomal_L18"/>
</dbReference>
<dbReference type="Proteomes" id="UP000325672">
    <property type="component" value="Unassembled WGS sequence"/>
</dbReference>
<dbReference type="InterPro" id="IPR005485">
    <property type="entry name" value="Rbsml_uL18_euk_arch"/>
</dbReference>
<dbReference type="CDD" id="cd00432">
    <property type="entry name" value="Ribosomal_L18_L5e"/>
    <property type="match status" value="1"/>
</dbReference>
<dbReference type="SUPFAM" id="SSF53137">
    <property type="entry name" value="Translational machinery components"/>
    <property type="match status" value="1"/>
</dbReference>
<dbReference type="InterPro" id="IPR036412">
    <property type="entry name" value="HAD-like_sf"/>
</dbReference>
<dbReference type="HAMAP" id="MF_01337_A">
    <property type="entry name" value="Ribosomal_uL18_A"/>
    <property type="match status" value="1"/>
</dbReference>
<dbReference type="GO" id="GO:0022625">
    <property type="term" value="C:cytosolic large ribosomal subunit"/>
    <property type="evidence" value="ECO:0007669"/>
    <property type="project" value="TreeGrafter"/>
</dbReference>
<feature type="region of interest" description="Disordered" evidence="6">
    <location>
        <begin position="565"/>
        <end position="585"/>
    </location>
</feature>
<sequence length="613" mass="69466">MAETTRPVGLLFDIGGVCVLSPFQAILDYEIANKIPPGWVNFSISRSAPSGSWHRLERGEIKLDADFFKAFNKDLSNPDLWKKFHETLQKKQSTTGAPSSSSPLPPLPRLDAEFLFWEMMRISRTPDPYMAPALKKLKASGKFVLGALSNTVVFPDGHPYNVDESGVKGQFDFFISSAHTGLRKPQPQIYEFAIREMNRLAQEKGLREVGASDIVFFDDIGENLKGAKKAGMRTVKVNLGRTQDAVKELEKITGLSLLEGSDRARLCCKVAIFTSVTAVSGSRVFHKSHPTNFPFLFFFSQHRQLGSQRQTVKMPFHKLVKNSAYYSRYQTKYRRRREGKTDYYARKRLITQAKNKYNAPKYRLVVRFTNRDIITQIVYSEISGDKVFASAYAHELKRYGITNGLTNWAAAYATGLLLARRTLKKLGIDEQFTGVEEADGEYALTEAVETDDGERRPFKAFLDVGLARTSTGARVFAAMKGASDGGILVPHSENRFPGFDIETEELDAETLRNYIFGGHVAEYMEGLADDDEERYRGQFHKYLENEVEAGDIEDLYTEAHKAIREDPFKKDEDEGSKKTKEEWKAESKKFQKKKLTHAERKARVEQKIRELAA</sequence>
<dbReference type="GO" id="GO:0016791">
    <property type="term" value="F:phosphatase activity"/>
    <property type="evidence" value="ECO:0007669"/>
    <property type="project" value="UniProtKB-ARBA"/>
</dbReference>
<proteinExistence type="inferred from homology"/>
<comment type="similarity">
    <text evidence="2">Belongs to the universal ribosomal protein uL18 family.</text>
</comment>
<dbReference type="GO" id="GO:0003735">
    <property type="term" value="F:structural constituent of ribosome"/>
    <property type="evidence" value="ECO:0007669"/>
    <property type="project" value="InterPro"/>
</dbReference>
<dbReference type="PRINTS" id="PR00058">
    <property type="entry name" value="RIBOSOMALL5"/>
</dbReference>
<dbReference type="AlphaFoldDB" id="A0A5N6TAB7"/>
<dbReference type="Pfam" id="PF00702">
    <property type="entry name" value="Hydrolase"/>
    <property type="match status" value="1"/>
</dbReference>
<dbReference type="FunFam" id="3.30.420.100:FF:000002">
    <property type="entry name" value="60S ribosomal protein L5"/>
    <property type="match status" value="1"/>
</dbReference>
<reference evidence="8 9" key="1">
    <citation type="submission" date="2019-04" db="EMBL/GenBank/DDBJ databases">
        <title>Friends and foes A comparative genomics study of 23 Aspergillus species from section Flavi.</title>
        <authorList>
            <consortium name="DOE Joint Genome Institute"/>
            <person name="Kjaerbolling I."/>
            <person name="Vesth T."/>
            <person name="Frisvad J.C."/>
            <person name="Nybo J.L."/>
            <person name="Theobald S."/>
            <person name="Kildgaard S."/>
            <person name="Isbrandt T."/>
            <person name="Kuo A."/>
            <person name="Sato A."/>
            <person name="Lyhne E.K."/>
            <person name="Kogle M.E."/>
            <person name="Wiebenga A."/>
            <person name="Kun R.S."/>
            <person name="Lubbers R.J."/>
            <person name="Makela M.R."/>
            <person name="Barry K."/>
            <person name="Chovatia M."/>
            <person name="Clum A."/>
            <person name="Daum C."/>
            <person name="Haridas S."/>
            <person name="He G."/>
            <person name="LaButti K."/>
            <person name="Lipzen A."/>
            <person name="Mondo S."/>
            <person name="Riley R."/>
            <person name="Salamov A."/>
            <person name="Simmons B.A."/>
            <person name="Magnuson J.K."/>
            <person name="Henrissat B."/>
            <person name="Mortensen U.H."/>
            <person name="Larsen T.O."/>
            <person name="Devries R.P."/>
            <person name="Grigoriev I.V."/>
            <person name="Machida M."/>
            <person name="Baker S.E."/>
            <person name="Andersen M.R."/>
        </authorList>
    </citation>
    <scope>NUCLEOTIDE SEQUENCE [LARGE SCALE GENOMIC DNA]</scope>
    <source>
        <strain evidence="8 9">CBS 117625</strain>
    </source>
</reference>
<dbReference type="CDD" id="cd02603">
    <property type="entry name" value="HAD_sEH-N_like"/>
    <property type="match status" value="1"/>
</dbReference>
<dbReference type="Pfam" id="PF14204">
    <property type="entry name" value="Ribosomal_L18_c"/>
    <property type="match status" value="1"/>
</dbReference>
<keyword evidence="4 8" id="KW-0689">Ribosomal protein</keyword>
<evidence type="ECO:0000256" key="5">
    <source>
        <dbReference type="ARBA" id="ARBA00023274"/>
    </source>
</evidence>
<dbReference type="InterPro" id="IPR025607">
    <property type="entry name" value="Ribosomal_uL18_C_euk"/>
</dbReference>
<evidence type="ECO:0000313" key="9">
    <source>
        <dbReference type="Proteomes" id="UP000325672"/>
    </source>
</evidence>
<dbReference type="Pfam" id="PF17144">
    <property type="entry name" value="Ribosomal_L5e"/>
    <property type="match status" value="1"/>
</dbReference>
<dbReference type="GO" id="GO:0006412">
    <property type="term" value="P:translation"/>
    <property type="evidence" value="ECO:0007669"/>
    <property type="project" value="InterPro"/>
</dbReference>
<feature type="domain" description="Large ribosomal subunit protein uL18 C-terminal eukaryotes" evidence="7">
    <location>
        <begin position="552"/>
        <end position="612"/>
    </location>
</feature>
<keyword evidence="5" id="KW-0687">Ribonucleoprotein</keyword>
<dbReference type="SFLD" id="SFLDG01129">
    <property type="entry name" value="C1.5:_HAD__Beta-PGM__Phosphata"/>
    <property type="match status" value="1"/>
</dbReference>
<protein>
    <submittedName>
        <fullName evidence="8">60S ribosomal protein L5</fullName>
    </submittedName>
</protein>
<dbReference type="EMBL" id="ML743552">
    <property type="protein sequence ID" value="KAE8143236.1"/>
    <property type="molecule type" value="Genomic_DNA"/>
</dbReference>
<dbReference type="InterPro" id="IPR006439">
    <property type="entry name" value="HAD-SF_hydro_IA"/>
</dbReference>
<dbReference type="OrthoDB" id="1618453at2759"/>
<dbReference type="RefSeq" id="XP_031919299.1">
    <property type="nucleotide sequence ID" value="XM_032056551.1"/>
</dbReference>